<feature type="transmembrane region" description="Helical" evidence="5">
    <location>
        <begin position="53"/>
        <end position="71"/>
    </location>
</feature>
<proteinExistence type="predicted"/>
<organism evidence="6 7">
    <name type="scientific">Holothuria leucospilota</name>
    <name type="common">Black long sea cucumber</name>
    <name type="synonym">Mertensiothuria leucospilota</name>
    <dbReference type="NCBI Taxonomy" id="206669"/>
    <lineage>
        <taxon>Eukaryota</taxon>
        <taxon>Metazoa</taxon>
        <taxon>Echinodermata</taxon>
        <taxon>Eleutherozoa</taxon>
        <taxon>Echinozoa</taxon>
        <taxon>Holothuroidea</taxon>
        <taxon>Aspidochirotacea</taxon>
        <taxon>Aspidochirotida</taxon>
        <taxon>Holothuriidae</taxon>
        <taxon>Holothuria</taxon>
    </lineage>
</organism>
<evidence type="ECO:0000313" key="6">
    <source>
        <dbReference type="EMBL" id="KAJ8029090.1"/>
    </source>
</evidence>
<comment type="caution">
    <text evidence="6">The sequence shown here is derived from an EMBL/GenBank/DDBJ whole genome shotgun (WGS) entry which is preliminary data.</text>
</comment>
<dbReference type="OrthoDB" id="6603403at2759"/>
<keyword evidence="4 5" id="KW-0472">Membrane</keyword>
<dbReference type="SUPFAM" id="SSF103473">
    <property type="entry name" value="MFS general substrate transporter"/>
    <property type="match status" value="1"/>
</dbReference>
<evidence type="ECO:0000313" key="7">
    <source>
        <dbReference type="Proteomes" id="UP001152320"/>
    </source>
</evidence>
<evidence type="ECO:0000256" key="2">
    <source>
        <dbReference type="ARBA" id="ARBA00022692"/>
    </source>
</evidence>
<gene>
    <name evidence="6" type="ORF">HOLleu_28404</name>
</gene>
<reference evidence="6" key="1">
    <citation type="submission" date="2021-10" db="EMBL/GenBank/DDBJ databases">
        <title>Tropical sea cucumber genome reveals ecological adaptation and Cuvierian tubules defense mechanism.</title>
        <authorList>
            <person name="Chen T."/>
        </authorList>
    </citation>
    <scope>NUCLEOTIDE SEQUENCE</scope>
    <source>
        <strain evidence="6">Nanhai2018</strain>
        <tissue evidence="6">Muscle</tissue>
    </source>
</reference>
<name>A0A9Q1BMC2_HOLLE</name>
<feature type="transmembrane region" description="Helical" evidence="5">
    <location>
        <begin position="110"/>
        <end position="130"/>
    </location>
</feature>
<dbReference type="GO" id="GO:0016020">
    <property type="term" value="C:membrane"/>
    <property type="evidence" value="ECO:0007669"/>
    <property type="project" value="UniProtKB-SubCell"/>
</dbReference>
<sequence length="138" mass="15800">MQNVAKFNKAKDVPENFFKVKMEPDSPKHTENKNIKLRKLGFLQLFKQPTLEVTLVLTLQWFSFFLVYFGFALSTGELAGNPYLNFFISSLVELPARIIPMWLLKISGRIMPLSLSFVLGSIMMVAMVILQSGTRMYT</sequence>
<dbReference type="Proteomes" id="UP001152320">
    <property type="component" value="Chromosome 14"/>
</dbReference>
<keyword evidence="3 5" id="KW-1133">Transmembrane helix</keyword>
<evidence type="ECO:0000256" key="3">
    <source>
        <dbReference type="ARBA" id="ARBA00022989"/>
    </source>
</evidence>
<dbReference type="PANTHER" id="PTHR24064">
    <property type="entry name" value="SOLUTE CARRIER FAMILY 22 MEMBER"/>
    <property type="match status" value="1"/>
</dbReference>
<dbReference type="AlphaFoldDB" id="A0A9Q1BMC2"/>
<accession>A0A9Q1BMC2</accession>
<evidence type="ECO:0000256" key="4">
    <source>
        <dbReference type="ARBA" id="ARBA00023136"/>
    </source>
</evidence>
<dbReference type="EMBL" id="JAIZAY010000014">
    <property type="protein sequence ID" value="KAJ8029090.1"/>
    <property type="molecule type" value="Genomic_DNA"/>
</dbReference>
<keyword evidence="7" id="KW-1185">Reference proteome</keyword>
<evidence type="ECO:0000256" key="5">
    <source>
        <dbReference type="SAM" id="Phobius"/>
    </source>
</evidence>
<dbReference type="InterPro" id="IPR036259">
    <property type="entry name" value="MFS_trans_sf"/>
</dbReference>
<protein>
    <submittedName>
        <fullName evidence="6">Carcinine transporter</fullName>
    </submittedName>
</protein>
<evidence type="ECO:0000256" key="1">
    <source>
        <dbReference type="ARBA" id="ARBA00004141"/>
    </source>
</evidence>
<dbReference type="Gene3D" id="1.20.1250.20">
    <property type="entry name" value="MFS general substrate transporter like domains"/>
    <property type="match status" value="1"/>
</dbReference>
<keyword evidence="2 5" id="KW-0812">Transmembrane</keyword>
<comment type="subcellular location">
    <subcellularLocation>
        <location evidence="1">Membrane</location>
        <topology evidence="1">Multi-pass membrane protein</topology>
    </subcellularLocation>
</comment>